<dbReference type="AlphaFoldDB" id="U7D2H9"/>
<comment type="caution">
    <text evidence="1">The sequence shown here is derived from an EMBL/GenBank/DDBJ whole genome shotgun (WGS) entry which is preliminary data.</text>
</comment>
<protein>
    <submittedName>
        <fullName evidence="1">Uncharacterized protein</fullName>
    </submittedName>
</protein>
<reference evidence="1 2" key="1">
    <citation type="journal article" date="2013" name="Environ. Microbiol.">
        <title>Genome analysis of Chitinivibrio alkaliphilus gen. nov., sp. nov., a novel extremely haloalkaliphilic anaerobic chitinolytic bacterium from the candidate phylum Termite Group 3.</title>
        <authorList>
            <person name="Sorokin D.Y."/>
            <person name="Gumerov V.M."/>
            <person name="Rakitin A.L."/>
            <person name="Beletsky A.V."/>
            <person name="Damste J.S."/>
            <person name="Muyzer G."/>
            <person name="Mardanov A.V."/>
            <person name="Ravin N.V."/>
        </authorList>
    </citation>
    <scope>NUCLEOTIDE SEQUENCE [LARGE SCALE GENOMIC DNA]</scope>
    <source>
        <strain evidence="1 2">ACht1</strain>
    </source>
</reference>
<dbReference type="NCBIfam" id="TIGR04183">
    <property type="entry name" value="Por_Secre_tail"/>
    <property type="match status" value="1"/>
</dbReference>
<dbReference type="Proteomes" id="UP000017148">
    <property type="component" value="Unassembled WGS sequence"/>
</dbReference>
<gene>
    <name evidence="1" type="ORF">CALK_2472</name>
</gene>
<sequence>MRSMVLSLCLISCVLARPELVSSIDYYDQDVYIGIARTPLSANNNVYAAILTSETLRIIDRTTGETIATQEIPGYTISENTYSVTATQHWFNSKSTWEIIDASYSDEEGYSFRVIDSHGTILMEEPGAPTLFVDNKGTPHMVSTNTSPNKTWRLQRSTAHINESQEPQNGLKGVQYSAGDDKFTLNTHQDGVLHIYAPTGRRVYQSEPGDLTSGSHTVNLESFSSGVYIPVVHTKQGVHSTRFVR</sequence>
<dbReference type="STRING" id="1313304.CALK_2472"/>
<dbReference type="RefSeq" id="WP_022637807.1">
    <property type="nucleotide sequence ID" value="NZ_ASJR01000039.1"/>
</dbReference>
<keyword evidence="2" id="KW-1185">Reference proteome</keyword>
<dbReference type="EMBL" id="ASJR01000039">
    <property type="protein sequence ID" value="ERP30709.1"/>
    <property type="molecule type" value="Genomic_DNA"/>
</dbReference>
<evidence type="ECO:0000313" key="2">
    <source>
        <dbReference type="Proteomes" id="UP000017148"/>
    </source>
</evidence>
<organism evidence="1 2">
    <name type="scientific">Chitinivibrio alkaliphilus ACht1</name>
    <dbReference type="NCBI Taxonomy" id="1313304"/>
    <lineage>
        <taxon>Bacteria</taxon>
        <taxon>Pseudomonadati</taxon>
        <taxon>Fibrobacterota</taxon>
        <taxon>Chitinivibrionia</taxon>
        <taxon>Chitinivibrionales</taxon>
        <taxon>Chitinivibrionaceae</taxon>
        <taxon>Chitinivibrio</taxon>
    </lineage>
</organism>
<evidence type="ECO:0000313" key="1">
    <source>
        <dbReference type="EMBL" id="ERP30709.1"/>
    </source>
</evidence>
<name>U7D2H9_9BACT</name>
<proteinExistence type="predicted"/>
<accession>U7D2H9</accession>
<dbReference type="InterPro" id="IPR026444">
    <property type="entry name" value="Secre_tail"/>
</dbReference>